<accession>A0A226EWG3</accession>
<organism evidence="1 2">
    <name type="scientific">Folsomia candida</name>
    <name type="common">Springtail</name>
    <dbReference type="NCBI Taxonomy" id="158441"/>
    <lineage>
        <taxon>Eukaryota</taxon>
        <taxon>Metazoa</taxon>
        <taxon>Ecdysozoa</taxon>
        <taxon>Arthropoda</taxon>
        <taxon>Hexapoda</taxon>
        <taxon>Collembola</taxon>
        <taxon>Entomobryomorpha</taxon>
        <taxon>Isotomoidea</taxon>
        <taxon>Isotomidae</taxon>
        <taxon>Proisotominae</taxon>
        <taxon>Folsomia</taxon>
    </lineage>
</organism>
<name>A0A226EWG3_FOLCA</name>
<gene>
    <name evidence="1" type="ORF">Fcan01_05191</name>
</gene>
<proteinExistence type="predicted"/>
<evidence type="ECO:0000313" key="2">
    <source>
        <dbReference type="Proteomes" id="UP000198287"/>
    </source>
</evidence>
<protein>
    <submittedName>
        <fullName evidence="1">Uncharacterized protein</fullName>
    </submittedName>
</protein>
<dbReference type="EMBL" id="LNIX01000002">
    <property type="protein sequence ID" value="OXA60966.1"/>
    <property type="molecule type" value="Genomic_DNA"/>
</dbReference>
<dbReference type="Proteomes" id="UP000198287">
    <property type="component" value="Unassembled WGS sequence"/>
</dbReference>
<sequence>MRIWREVRAIAIFFVLFCTNIEGNGILYPNFSSWTHYIAFCDGDGIVRGFTSKACPGGISMLRKAIPKDTCICHHGHFLARTPLKQDKSTLAWSVPSAEQTNKCIRYSIKQNKNVDVTGDIYGLVPTLEDHVGEFDDEGNFRRVPVKWLRQHGNWTPYSQEAMGSRKLGEKSYAFWSHPRASNVQGEKINMNLRHTDGSVQNCDLRQLALQDLPKKFAMCKITTSRKIDDTWTMIPGKSKGSGGFIFESGLGKYESCNAPPKAECVVKNALWVTRPLNSDWGRLTVSQLHDRLRSEMEQLVEYRMRIELQNAHIESNNFSRALKLLDIATKIFGKKKPELPEGRNFNPDKNDMIVELLWKGVDLVHSECFRFRQLSEKQRKVYPVILPGLHEGTLEMADMVVHTHFHNTSQVYNNWLRKPMKQIVDEKDAKNHPVQMYEQINGCPKNQLIWDGEACCLQYDQDKGIFPPLNKLAQIK</sequence>
<dbReference type="AlphaFoldDB" id="A0A226EWG3"/>
<comment type="caution">
    <text evidence="1">The sequence shown here is derived from an EMBL/GenBank/DDBJ whole genome shotgun (WGS) entry which is preliminary data.</text>
</comment>
<keyword evidence="2" id="KW-1185">Reference proteome</keyword>
<reference evidence="1 2" key="1">
    <citation type="submission" date="2015-12" db="EMBL/GenBank/DDBJ databases">
        <title>The genome of Folsomia candida.</title>
        <authorList>
            <person name="Faddeeva A."/>
            <person name="Derks M.F."/>
            <person name="Anvar Y."/>
            <person name="Smit S."/>
            <person name="Van Straalen N."/>
            <person name="Roelofs D."/>
        </authorList>
    </citation>
    <scope>NUCLEOTIDE SEQUENCE [LARGE SCALE GENOMIC DNA]</scope>
    <source>
        <strain evidence="1 2">VU population</strain>
        <tissue evidence="1">Whole body</tissue>
    </source>
</reference>
<evidence type="ECO:0000313" key="1">
    <source>
        <dbReference type="EMBL" id="OXA60966.1"/>
    </source>
</evidence>